<keyword evidence="1" id="KW-0812">Transmembrane</keyword>
<sequence length="312" mass="32689">MATVRAIGTRLATSWTEGRRVERIAYLVGAVLFVSGLFHVVVLYADGGSWEGPLSWRKAVTFGLSFGLTLATVAWVTSFVHMGRRTRAIGLGGFTAACVLEVGLVSMQTWRGVASHFNRETAFDSTISTVLAAGGAVIIITIGILTVAMFRSAEALPRMRLAIRVSMLAFVGALGIGAAMIAKGVIISRSGDPTAAYSAAGSLKPAHAVLMHAILVLPALDWLLSFTTWTRAARDRVLWLGIGSYGVLAAIITVESFTDTHPLDAPLLAEIATVAAVLALVVAGVAALRGVLTSRVEECEPSRSPSSAAPTS</sequence>
<feature type="transmembrane region" description="Helical" evidence="1">
    <location>
        <begin position="162"/>
        <end position="186"/>
    </location>
</feature>
<dbReference type="OrthoDB" id="343560at2"/>
<feature type="transmembrane region" description="Helical" evidence="1">
    <location>
        <begin position="237"/>
        <end position="254"/>
    </location>
</feature>
<evidence type="ECO:0000313" key="3">
    <source>
        <dbReference type="Proteomes" id="UP000294257"/>
    </source>
</evidence>
<keyword evidence="3" id="KW-1185">Reference proteome</keyword>
<feature type="transmembrane region" description="Helical" evidence="1">
    <location>
        <begin position="206"/>
        <end position="225"/>
    </location>
</feature>
<dbReference type="RefSeq" id="WP_130344641.1">
    <property type="nucleotide sequence ID" value="NZ_SGWQ01000004.1"/>
</dbReference>
<evidence type="ECO:0000313" key="2">
    <source>
        <dbReference type="EMBL" id="RZS39054.1"/>
    </source>
</evidence>
<gene>
    <name evidence="2" type="ORF">EV193_104265</name>
</gene>
<feature type="transmembrane region" description="Helical" evidence="1">
    <location>
        <begin position="266"/>
        <end position="288"/>
    </location>
</feature>
<protein>
    <submittedName>
        <fullName evidence="2">Uncharacterized protein</fullName>
    </submittedName>
</protein>
<dbReference type="AlphaFoldDB" id="A0A4Q7KRD0"/>
<evidence type="ECO:0000256" key="1">
    <source>
        <dbReference type="SAM" id="Phobius"/>
    </source>
</evidence>
<feature type="transmembrane region" description="Helical" evidence="1">
    <location>
        <begin position="56"/>
        <end position="76"/>
    </location>
</feature>
<accession>A0A4Q7KRD0</accession>
<dbReference type="EMBL" id="SGWQ01000004">
    <property type="protein sequence ID" value="RZS39054.1"/>
    <property type="molecule type" value="Genomic_DNA"/>
</dbReference>
<dbReference type="Proteomes" id="UP000294257">
    <property type="component" value="Unassembled WGS sequence"/>
</dbReference>
<feature type="transmembrane region" description="Helical" evidence="1">
    <location>
        <begin position="127"/>
        <end position="150"/>
    </location>
</feature>
<feature type="transmembrane region" description="Helical" evidence="1">
    <location>
        <begin position="88"/>
        <end position="107"/>
    </location>
</feature>
<comment type="caution">
    <text evidence="2">The sequence shown here is derived from an EMBL/GenBank/DDBJ whole genome shotgun (WGS) entry which is preliminary data.</text>
</comment>
<feature type="transmembrane region" description="Helical" evidence="1">
    <location>
        <begin position="24"/>
        <end position="44"/>
    </location>
</feature>
<reference evidence="2 3" key="1">
    <citation type="submission" date="2019-02" db="EMBL/GenBank/DDBJ databases">
        <title>Genomic Encyclopedia of Type Strains, Phase IV (KMG-IV): sequencing the most valuable type-strain genomes for metagenomic binning, comparative biology and taxonomic classification.</title>
        <authorList>
            <person name="Goeker M."/>
        </authorList>
    </citation>
    <scope>NUCLEOTIDE SEQUENCE [LARGE SCALE GENOMIC DNA]</scope>
    <source>
        <strain evidence="2 3">DSM 101727</strain>
    </source>
</reference>
<name>A0A4Q7KRD0_9PSEU</name>
<keyword evidence="1" id="KW-0472">Membrane</keyword>
<organism evidence="2 3">
    <name type="scientific">Herbihabitans rhizosphaerae</name>
    <dbReference type="NCBI Taxonomy" id="1872711"/>
    <lineage>
        <taxon>Bacteria</taxon>
        <taxon>Bacillati</taxon>
        <taxon>Actinomycetota</taxon>
        <taxon>Actinomycetes</taxon>
        <taxon>Pseudonocardiales</taxon>
        <taxon>Pseudonocardiaceae</taxon>
        <taxon>Herbihabitans</taxon>
    </lineage>
</organism>
<keyword evidence="1" id="KW-1133">Transmembrane helix</keyword>
<proteinExistence type="predicted"/>